<protein>
    <submittedName>
        <fullName evidence="3">Uncharacterized protein</fullName>
    </submittedName>
</protein>
<evidence type="ECO:0000313" key="4">
    <source>
        <dbReference type="Proteomes" id="UP000027195"/>
    </source>
</evidence>
<dbReference type="STRING" id="930990.A0A067MDT5"/>
<proteinExistence type="predicted"/>
<evidence type="ECO:0000256" key="2">
    <source>
        <dbReference type="SAM" id="Phobius"/>
    </source>
</evidence>
<reference evidence="4" key="1">
    <citation type="journal article" date="2014" name="Proc. Natl. Acad. Sci. U.S.A.">
        <title>Extensive sampling of basidiomycete genomes demonstrates inadequacy of the white-rot/brown-rot paradigm for wood decay fungi.</title>
        <authorList>
            <person name="Riley R."/>
            <person name="Salamov A.A."/>
            <person name="Brown D.W."/>
            <person name="Nagy L.G."/>
            <person name="Floudas D."/>
            <person name="Held B.W."/>
            <person name="Levasseur A."/>
            <person name="Lombard V."/>
            <person name="Morin E."/>
            <person name="Otillar R."/>
            <person name="Lindquist E.A."/>
            <person name="Sun H."/>
            <person name="LaButti K.M."/>
            <person name="Schmutz J."/>
            <person name="Jabbour D."/>
            <person name="Luo H."/>
            <person name="Baker S.E."/>
            <person name="Pisabarro A.G."/>
            <person name="Walton J.D."/>
            <person name="Blanchette R.A."/>
            <person name="Henrissat B."/>
            <person name="Martin F."/>
            <person name="Cullen D."/>
            <person name="Hibbett D.S."/>
            <person name="Grigoriev I.V."/>
        </authorList>
    </citation>
    <scope>NUCLEOTIDE SEQUENCE [LARGE SCALE GENOMIC DNA]</scope>
    <source>
        <strain evidence="4">FD-172 SS1</strain>
    </source>
</reference>
<feature type="transmembrane region" description="Helical" evidence="2">
    <location>
        <begin position="764"/>
        <end position="786"/>
    </location>
</feature>
<dbReference type="HOGENOM" id="CLU_017508_0_0_1"/>
<sequence length="837" mass="92573">MWEKNGYHEVSNDETQVGTQATPVTIGAAHHENGSPFLPPRSPLPSPPETAHDHLNEPPLSAQAERHSPRNVWFHRQGARQSSQNLDYLMLSPPSTASETGRPAEYRSSNYGSSSSEHLLPPSFKENSLPFDTAPQTPVAAFIDYPKEQPFIPQPHISSNEPGSDKHGIFPPLPPGTIRRLSSSSSLRNSGHPFFPHHFEKPNYYLLIRHVTLCVFAFNVIYLVGNGGVKRLPLFWARVIVGLGCGFVGFVLGWSLLDIARRHLEAVMWATIVHESMHGNQRGVTLRELGELTYDPLSQWSGWLLLYRRMVVYNGVKRANRKYDTRHWSIYLIGFLTLCALTSCLPFIIARIINIDVSEVQQYKQWSQVSIVGDLSPADVARAKSYRLFFEDMVRTWTIHSVASSLNLPHAVSLPWENDQVYFSEAYTDQLIRNGSGYGMFDGQNKLKFKTDRTLEGLTPKGLKGAILRWPRWGLRVKCISLPNPNTNIIMSTPGKFDYAYIPQSLISLLFASISKPVPPELTGPFSNKMLRNNDTPPIGFDTSQISFVAPFPHNGVGVSIFSKPLLGMGADGSGWLQLETVMVRVNPSLAPHGVFPAYFNNGTYRIGYDVAVCAEIVEPYVVEAYNGTCGSPQSLGIMYKANTVLGQESSRTKVQEQAVRNLGSALNSTGKENAWIAAHDNSRNVLLKDNGRDQEYVPSPTTISFTNGDGPEGYTKLDPVRVANTLAEGDASNLLPYLVGSASILAHKYPDRTAADTQIDVCYLFSFIGVVLVMGLVGVMCVPTLPLGLPRRSFSTASLATLRGDGLPSKGDRSWEEEELEVLEKKLGKSKLRFGA</sequence>
<evidence type="ECO:0000313" key="3">
    <source>
        <dbReference type="EMBL" id="KDQ10052.1"/>
    </source>
</evidence>
<name>A0A067MDT5_BOTB1</name>
<dbReference type="InParanoid" id="A0A067MDT5"/>
<keyword evidence="2" id="KW-0812">Transmembrane</keyword>
<dbReference type="OrthoDB" id="8191639at2759"/>
<feature type="transmembrane region" description="Helical" evidence="2">
    <location>
        <begin position="328"/>
        <end position="349"/>
    </location>
</feature>
<keyword evidence="4" id="KW-1185">Reference proteome</keyword>
<evidence type="ECO:0000256" key="1">
    <source>
        <dbReference type="SAM" id="MobiDB-lite"/>
    </source>
</evidence>
<keyword evidence="2" id="KW-0472">Membrane</keyword>
<organism evidence="3 4">
    <name type="scientific">Botryobasidium botryosum (strain FD-172 SS1)</name>
    <dbReference type="NCBI Taxonomy" id="930990"/>
    <lineage>
        <taxon>Eukaryota</taxon>
        <taxon>Fungi</taxon>
        <taxon>Dikarya</taxon>
        <taxon>Basidiomycota</taxon>
        <taxon>Agaricomycotina</taxon>
        <taxon>Agaricomycetes</taxon>
        <taxon>Cantharellales</taxon>
        <taxon>Botryobasidiaceae</taxon>
        <taxon>Botryobasidium</taxon>
    </lineage>
</organism>
<feature type="transmembrane region" description="Helical" evidence="2">
    <location>
        <begin position="204"/>
        <end position="223"/>
    </location>
</feature>
<dbReference type="AlphaFoldDB" id="A0A067MDT5"/>
<feature type="compositionally biased region" description="Polar residues" evidence="1">
    <location>
        <begin position="13"/>
        <end position="23"/>
    </location>
</feature>
<keyword evidence="2" id="KW-1133">Transmembrane helix</keyword>
<gene>
    <name evidence="3" type="ORF">BOTBODRAFT_36497</name>
</gene>
<feature type="compositionally biased region" description="Basic and acidic residues" evidence="1">
    <location>
        <begin position="1"/>
        <end position="11"/>
    </location>
</feature>
<feature type="compositionally biased region" description="Pro residues" evidence="1">
    <location>
        <begin position="37"/>
        <end position="48"/>
    </location>
</feature>
<dbReference type="Proteomes" id="UP000027195">
    <property type="component" value="Unassembled WGS sequence"/>
</dbReference>
<feature type="transmembrane region" description="Helical" evidence="2">
    <location>
        <begin position="235"/>
        <end position="257"/>
    </location>
</feature>
<dbReference type="EMBL" id="KL198071">
    <property type="protein sequence ID" value="KDQ10052.1"/>
    <property type="molecule type" value="Genomic_DNA"/>
</dbReference>
<feature type="region of interest" description="Disordered" evidence="1">
    <location>
        <begin position="1"/>
        <end position="66"/>
    </location>
</feature>
<feature type="region of interest" description="Disordered" evidence="1">
    <location>
        <begin position="84"/>
        <end position="127"/>
    </location>
</feature>
<accession>A0A067MDT5</accession>